<proteinExistence type="inferred from homology"/>
<protein>
    <recommendedName>
        <fullName evidence="5">Vacuolar protein sorting-associated protein 13 DH-like domain-containing protein</fullName>
    </recommendedName>
</protein>
<accession>A0A0D3I125</accession>
<dbReference type="PANTHER" id="PTHR16166">
    <property type="entry name" value="VACUOLAR PROTEIN SORTING-ASSOCIATED PROTEIN VPS13"/>
    <property type="match status" value="1"/>
</dbReference>
<name>A0A0D3I125_EMIH1</name>
<dbReference type="Proteomes" id="UP000013827">
    <property type="component" value="Unassembled WGS sequence"/>
</dbReference>
<sequence>MPCVRDVEVDVTALQLNASPSEAREASSSSLAVPLNDGEPLLSLAGADGSDPSSRLLLLPTAGPASWLATPQRGHIRLRSGEQRQRASMARIHGAMMRRATLLQRRNAGASASSLRAVWDAEKLKPSHAFLHPFFEDLIDSLQVWDADELNATVAVFNPSLSETEPLLEPWRVTAAVAKQPNERFSSVRVEASPLHLNVTPALLALQPHIAAVAGGGVSASRPAALSTSSPPLLVRNRSGVPLRAALHGDRHRFPSSAAVHASSSESGASSDPLRQAPTPRVSTTSEWSVNESGFSASGLPAAEAPPRAPLVEAESDDPRLARGCSAAVSLDALGAADEISFEGGGVLGVSIEPGPPGFELLSSSVAVCPRFVVINRLPESLQLRAEVLPARGDVELPAAAPPHVELAAGSRTDVYCFEGGGADAALRDASEPLVRASVVAKGCTIFIALCEYPLADIKELPSLELPGGRKLYVATFSRLGLVGLAAPLGGASRLQLQLCLSAVSVSLVESGPKGTPRELLGAALRGVRLRLAPSAEGLDTRVSVDLLQLAPLTLALEATVLARLAVIVPRSRQGQAGGGDGGESGGAHGARLLVQRLSATLEEPPDWSRRRPIYIESLLIGQIDLTISSALEVQRDDAPRQPAGEAARGGGLLSVGGGGAPSDWMAAASAVPLLAHALQSMVVLAKGIGLNFASVSGVPLSFATTSQQRVFYTPSELLYRLRQTFTRQLYPQLGKAVGHSQMLGDPLGALSTLGSGLKGCATSASTCSPEAASRYLLGGVGGFLFGPLRHIAASLNSVVGRMNRPDDPLLDGSPNAQPGRRRDGSIRVPRGKDALRTFGSGFSGIVLKPVEGLHKDGALGAAKGVAEGLGGCVVNSAVSAPLQFAAWLSSGAEQYAMRQMPRLAGSVLPPLRPARDAMMRLEPREC</sequence>
<reference evidence="4" key="1">
    <citation type="journal article" date="2013" name="Nature">
        <title>Pan genome of the phytoplankton Emiliania underpins its global distribution.</title>
        <authorList>
            <person name="Read B.A."/>
            <person name="Kegel J."/>
            <person name="Klute M.J."/>
            <person name="Kuo A."/>
            <person name="Lefebvre S.C."/>
            <person name="Maumus F."/>
            <person name="Mayer C."/>
            <person name="Miller J."/>
            <person name="Monier A."/>
            <person name="Salamov A."/>
            <person name="Young J."/>
            <person name="Aguilar M."/>
            <person name="Claverie J.M."/>
            <person name="Frickenhaus S."/>
            <person name="Gonzalez K."/>
            <person name="Herman E.K."/>
            <person name="Lin Y.C."/>
            <person name="Napier J."/>
            <person name="Ogata H."/>
            <person name="Sarno A.F."/>
            <person name="Shmutz J."/>
            <person name="Schroeder D."/>
            <person name="de Vargas C."/>
            <person name="Verret F."/>
            <person name="von Dassow P."/>
            <person name="Valentin K."/>
            <person name="Van de Peer Y."/>
            <person name="Wheeler G."/>
            <person name="Dacks J.B."/>
            <person name="Delwiche C.F."/>
            <person name="Dyhrman S.T."/>
            <person name="Glockner G."/>
            <person name="John U."/>
            <person name="Richards T."/>
            <person name="Worden A.Z."/>
            <person name="Zhang X."/>
            <person name="Grigoriev I.V."/>
            <person name="Allen A.E."/>
            <person name="Bidle K."/>
            <person name="Borodovsky M."/>
            <person name="Bowler C."/>
            <person name="Brownlee C."/>
            <person name="Cock J.M."/>
            <person name="Elias M."/>
            <person name="Gladyshev V.N."/>
            <person name="Groth M."/>
            <person name="Guda C."/>
            <person name="Hadaegh A."/>
            <person name="Iglesias-Rodriguez M.D."/>
            <person name="Jenkins J."/>
            <person name="Jones B.M."/>
            <person name="Lawson T."/>
            <person name="Leese F."/>
            <person name="Lindquist E."/>
            <person name="Lobanov A."/>
            <person name="Lomsadze A."/>
            <person name="Malik S.B."/>
            <person name="Marsh M.E."/>
            <person name="Mackinder L."/>
            <person name="Mock T."/>
            <person name="Mueller-Roeber B."/>
            <person name="Pagarete A."/>
            <person name="Parker M."/>
            <person name="Probert I."/>
            <person name="Quesneville H."/>
            <person name="Raines C."/>
            <person name="Rensing S.A."/>
            <person name="Riano-Pachon D.M."/>
            <person name="Richier S."/>
            <person name="Rokitta S."/>
            <person name="Shiraiwa Y."/>
            <person name="Soanes D.M."/>
            <person name="van der Giezen M."/>
            <person name="Wahlund T.M."/>
            <person name="Williams B."/>
            <person name="Wilson W."/>
            <person name="Wolfe G."/>
            <person name="Wurch L.L."/>
        </authorList>
    </citation>
    <scope>NUCLEOTIDE SEQUENCE</scope>
</reference>
<dbReference type="GO" id="GO:0006623">
    <property type="term" value="P:protein targeting to vacuole"/>
    <property type="evidence" value="ECO:0007669"/>
    <property type="project" value="TreeGrafter"/>
</dbReference>
<dbReference type="AlphaFoldDB" id="A0A0D3I125"/>
<evidence type="ECO:0000313" key="3">
    <source>
        <dbReference type="EnsemblProtists" id="EOD04960"/>
    </source>
</evidence>
<dbReference type="GO" id="GO:0045053">
    <property type="term" value="P:protein retention in Golgi apparatus"/>
    <property type="evidence" value="ECO:0007669"/>
    <property type="project" value="TreeGrafter"/>
</dbReference>
<organism evidence="3 4">
    <name type="scientific">Emiliania huxleyi (strain CCMP1516)</name>
    <dbReference type="NCBI Taxonomy" id="280463"/>
    <lineage>
        <taxon>Eukaryota</taxon>
        <taxon>Haptista</taxon>
        <taxon>Haptophyta</taxon>
        <taxon>Prymnesiophyceae</taxon>
        <taxon>Isochrysidales</taxon>
        <taxon>Noelaerhabdaceae</taxon>
        <taxon>Emiliania</taxon>
    </lineage>
</organism>
<dbReference type="PaxDb" id="2903-EOD04960"/>
<feature type="region of interest" description="Disordered" evidence="2">
    <location>
        <begin position="252"/>
        <end position="306"/>
    </location>
</feature>
<evidence type="ECO:0000256" key="1">
    <source>
        <dbReference type="ARBA" id="ARBA00006545"/>
    </source>
</evidence>
<dbReference type="eggNOG" id="KOG1809">
    <property type="taxonomic scope" value="Eukaryota"/>
</dbReference>
<dbReference type="RefSeq" id="XP_005757389.1">
    <property type="nucleotide sequence ID" value="XM_005757332.1"/>
</dbReference>
<dbReference type="PANTHER" id="PTHR16166:SF93">
    <property type="entry name" value="INTERMEMBRANE LIPID TRANSFER PROTEIN VPS13"/>
    <property type="match status" value="1"/>
</dbReference>
<feature type="compositionally biased region" description="Polar residues" evidence="2">
    <location>
        <begin position="281"/>
        <end position="296"/>
    </location>
</feature>
<reference evidence="3" key="2">
    <citation type="submission" date="2024-10" db="UniProtKB">
        <authorList>
            <consortium name="EnsemblProtists"/>
        </authorList>
    </citation>
    <scope>IDENTIFICATION</scope>
</reference>
<feature type="compositionally biased region" description="Low complexity" evidence="2">
    <location>
        <begin position="256"/>
        <end position="271"/>
    </location>
</feature>
<keyword evidence="4" id="KW-1185">Reference proteome</keyword>
<dbReference type="GeneID" id="17251168"/>
<evidence type="ECO:0000313" key="4">
    <source>
        <dbReference type="Proteomes" id="UP000013827"/>
    </source>
</evidence>
<comment type="similarity">
    <text evidence="1">Belongs to the VPS13 family.</text>
</comment>
<feature type="region of interest" description="Disordered" evidence="2">
    <location>
        <begin position="806"/>
        <end position="828"/>
    </location>
</feature>
<evidence type="ECO:0000256" key="2">
    <source>
        <dbReference type="SAM" id="MobiDB-lite"/>
    </source>
</evidence>
<dbReference type="EnsemblProtists" id="EOD04960">
    <property type="protein sequence ID" value="EOD04960"/>
    <property type="gene ID" value="EMIHUDRAFT_453726"/>
</dbReference>
<dbReference type="KEGG" id="ehx:EMIHUDRAFT_453726"/>
<evidence type="ECO:0008006" key="5">
    <source>
        <dbReference type="Google" id="ProtNLM"/>
    </source>
</evidence>
<dbReference type="HOGENOM" id="CLU_315343_0_0_1"/>
<dbReference type="InterPro" id="IPR026847">
    <property type="entry name" value="VPS13"/>
</dbReference>